<organism evidence="9 10">
    <name type="scientific">Aureobasidium pullulans</name>
    <name type="common">Black yeast</name>
    <name type="synonym">Pullularia pullulans</name>
    <dbReference type="NCBI Taxonomy" id="5580"/>
    <lineage>
        <taxon>Eukaryota</taxon>
        <taxon>Fungi</taxon>
        <taxon>Dikarya</taxon>
        <taxon>Ascomycota</taxon>
        <taxon>Pezizomycotina</taxon>
        <taxon>Dothideomycetes</taxon>
        <taxon>Dothideomycetidae</taxon>
        <taxon>Dothideales</taxon>
        <taxon>Saccotheciaceae</taxon>
        <taxon>Aureobasidium</taxon>
    </lineage>
</organism>
<evidence type="ECO:0000256" key="6">
    <source>
        <dbReference type="ARBA" id="ARBA00022833"/>
    </source>
</evidence>
<dbReference type="EMBL" id="QZAV01000097">
    <property type="protein sequence ID" value="THX38510.1"/>
    <property type="molecule type" value="Genomic_DNA"/>
</dbReference>
<dbReference type="Proteomes" id="UP000308953">
    <property type="component" value="Unassembled WGS sequence"/>
</dbReference>
<evidence type="ECO:0000256" key="1">
    <source>
        <dbReference type="ARBA" id="ARBA00022679"/>
    </source>
</evidence>
<evidence type="ECO:0000256" key="5">
    <source>
        <dbReference type="ARBA" id="ARBA00022786"/>
    </source>
</evidence>
<keyword evidence="5" id="KW-0833">Ubl conjugation pathway</keyword>
<evidence type="ECO:0000313" key="9">
    <source>
        <dbReference type="EMBL" id="THX38510.1"/>
    </source>
</evidence>
<feature type="domain" description="RING-type" evidence="8">
    <location>
        <begin position="8"/>
        <end position="217"/>
    </location>
</feature>
<feature type="region of interest" description="Disordered" evidence="7">
    <location>
        <begin position="350"/>
        <end position="427"/>
    </location>
</feature>
<dbReference type="InterPro" id="IPR044066">
    <property type="entry name" value="TRIAD_supradom"/>
</dbReference>
<comment type="caution">
    <text evidence="9">The sequence shown here is derived from an EMBL/GenBank/DDBJ whole genome shotgun (WGS) entry which is preliminary data.</text>
</comment>
<evidence type="ECO:0000256" key="4">
    <source>
        <dbReference type="ARBA" id="ARBA00022771"/>
    </source>
</evidence>
<keyword evidence="6" id="KW-0862">Zinc</keyword>
<keyword evidence="3" id="KW-0677">Repeat</keyword>
<dbReference type="Pfam" id="PF22191">
    <property type="entry name" value="IBR_1"/>
    <property type="match status" value="1"/>
</dbReference>
<keyword evidence="1" id="KW-0808">Transferase</keyword>
<dbReference type="AlphaFoldDB" id="A0A4S9EV77"/>
<sequence length="427" mass="48527">MNPITDTRIRDCDICLTSHPSMELLQWNCGSCFWCFDCISSGITSAPLKSDWPQIWCGHSIPLPIPLLVILLRSRHHIDDAIYQEWDGKLREWEMIICPYCFRMTYPKFVEGEVVVCKDCGLRICVECEKSAHPGPCIRTSKEEQPQEVLKPQKQEAAAAATCPSCKLVAVRTQENCQHITCPNPCGQNYCSRCSRDWKECNGLCKITTAAEVLDKAAGSSSPNVIKTLLLNLKRDVELEIRLLEQHKNAKKKVAVLKEDCDSFLSIIKQALEDDAITHARSAEIKESVEKFLEPLKKTRGAEVFEEEFEKQKEEEVVCRKNWRKRGPSPDPPFAAIKKTKTVAVVEEEEAEDAEENLDDLELEESLTAALSEGQDEDDHIHNDEEEDVKILVGGDEYGEGDEDEDEDEEYGKGWDDDQIEEDWPNY</sequence>
<evidence type="ECO:0000313" key="10">
    <source>
        <dbReference type="Proteomes" id="UP000308953"/>
    </source>
</evidence>
<proteinExistence type="predicted"/>
<dbReference type="PROSITE" id="PS51873">
    <property type="entry name" value="TRIAD"/>
    <property type="match status" value="1"/>
</dbReference>
<name>A0A4S9EV77_AURPU</name>
<evidence type="ECO:0000256" key="2">
    <source>
        <dbReference type="ARBA" id="ARBA00022723"/>
    </source>
</evidence>
<evidence type="ECO:0000256" key="7">
    <source>
        <dbReference type="SAM" id="MobiDB-lite"/>
    </source>
</evidence>
<feature type="compositionally biased region" description="Acidic residues" evidence="7">
    <location>
        <begin position="417"/>
        <end position="427"/>
    </location>
</feature>
<accession>A0A4S9EV77</accession>
<dbReference type="SUPFAM" id="SSF57850">
    <property type="entry name" value="RING/U-box"/>
    <property type="match status" value="1"/>
</dbReference>
<evidence type="ECO:0000259" key="8">
    <source>
        <dbReference type="PROSITE" id="PS51873"/>
    </source>
</evidence>
<reference evidence="9 10" key="1">
    <citation type="submission" date="2018-10" db="EMBL/GenBank/DDBJ databases">
        <title>Fifty Aureobasidium pullulans genomes reveal a recombining polyextremotolerant generalist.</title>
        <authorList>
            <person name="Gostincar C."/>
            <person name="Turk M."/>
            <person name="Zajc J."/>
            <person name="Gunde-Cimerman N."/>
        </authorList>
    </citation>
    <scope>NUCLEOTIDE SEQUENCE [LARGE SCALE GENOMIC DNA]</scope>
    <source>
        <strain evidence="9 10">EXF-9785</strain>
    </source>
</reference>
<protein>
    <recommendedName>
        <fullName evidence="8">RING-type domain-containing protein</fullName>
    </recommendedName>
</protein>
<keyword evidence="4" id="KW-0863">Zinc-finger</keyword>
<keyword evidence="2" id="KW-0479">Metal-binding</keyword>
<feature type="compositionally biased region" description="Acidic residues" evidence="7">
    <location>
        <begin position="397"/>
        <end position="410"/>
    </location>
</feature>
<evidence type="ECO:0000256" key="3">
    <source>
        <dbReference type="ARBA" id="ARBA00022737"/>
    </source>
</evidence>
<dbReference type="Gene3D" id="1.20.120.1750">
    <property type="match status" value="1"/>
</dbReference>
<feature type="compositionally biased region" description="Acidic residues" evidence="7">
    <location>
        <begin position="350"/>
        <end position="365"/>
    </location>
</feature>
<feature type="compositionally biased region" description="Acidic residues" evidence="7">
    <location>
        <begin position="374"/>
        <end position="388"/>
    </location>
</feature>
<dbReference type="GO" id="GO:0016740">
    <property type="term" value="F:transferase activity"/>
    <property type="evidence" value="ECO:0007669"/>
    <property type="project" value="UniProtKB-KW"/>
</dbReference>
<gene>
    <name evidence="9" type="ORF">D6D10_05010</name>
</gene>
<dbReference type="GO" id="GO:0008270">
    <property type="term" value="F:zinc ion binding"/>
    <property type="evidence" value="ECO:0007669"/>
    <property type="project" value="UniProtKB-KW"/>
</dbReference>